<dbReference type="HOGENOM" id="CLU_107973_1_0_5"/>
<dbReference type="KEGG" id="apt:APA01_19780"/>
<organism evidence="1 2">
    <name type="scientific">Acetobacter pasteurianus (strain NBRC 105184 / IFO 3283-01)</name>
    <dbReference type="NCBI Taxonomy" id="634452"/>
    <lineage>
        <taxon>Bacteria</taxon>
        <taxon>Pseudomonadati</taxon>
        <taxon>Pseudomonadota</taxon>
        <taxon>Alphaproteobacteria</taxon>
        <taxon>Acetobacterales</taxon>
        <taxon>Acetobacteraceae</taxon>
        <taxon>Acetobacter</taxon>
    </lineage>
</organism>
<evidence type="ECO:0008006" key="3">
    <source>
        <dbReference type="Google" id="ProtNLM"/>
    </source>
</evidence>
<dbReference type="EMBL" id="AP011121">
    <property type="protein sequence ID" value="BAI00102.1"/>
    <property type="molecule type" value="Genomic_DNA"/>
</dbReference>
<reference evidence="1 2" key="1">
    <citation type="journal article" date="2009" name="Nucleic Acids Res.">
        <title>Whole-genome analyses reveal genetic instability of Acetobacter pasteurianus.</title>
        <authorList>
            <person name="Azuma Y."/>
            <person name="Hosoyama A."/>
            <person name="Matsutani M."/>
            <person name="Furuya N."/>
            <person name="Horikawa H."/>
            <person name="Harada T."/>
            <person name="Hirakawa H."/>
            <person name="Kuhara S."/>
            <person name="Matsushita K."/>
            <person name="Fujita N."/>
            <person name="Shirai M."/>
        </authorList>
    </citation>
    <scope>NUCLEOTIDE SEQUENCE [LARGE SCALE GENOMIC DNA]</scope>
    <source>
        <strain evidence="2">NBRC 105184 / IFO 3283-01</strain>
    </source>
</reference>
<dbReference type="RefSeq" id="WP_014457176.1">
    <property type="nucleotide sequence ID" value="NC_013209.1"/>
</dbReference>
<evidence type="ECO:0000313" key="1">
    <source>
        <dbReference type="EMBL" id="BAI00102.1"/>
    </source>
</evidence>
<dbReference type="Proteomes" id="UP000000948">
    <property type="component" value="Chromosome"/>
</dbReference>
<proteinExistence type="predicted"/>
<accession>C7JD90</accession>
<evidence type="ECO:0000313" key="2">
    <source>
        <dbReference type="Proteomes" id="UP000000948"/>
    </source>
</evidence>
<dbReference type="STRING" id="634452.APA01_19780"/>
<dbReference type="GeneID" id="66351793"/>
<name>C7JD90_ACEP3</name>
<sequence>MPDPYMFPNHNQWRSLFPRIAAPGLAALGLLATLGGCGDGESKSMDFAPTCPITHIPSEAADYYLYQGKQTGFKNMVARASILQLQGDCLAAGPKDLKTRIVLRFVIERGPAATANTLTLPWFIAVLHGDRIVNKHVFHHTVSFPANLSTFEDDTKVITVDLPIPPKNVDSDYRFEIGFQLTKDQLEYNQVHLKRAAYQAY</sequence>
<gene>
    <name evidence="1" type="ordered locus">APA01_19780</name>
</gene>
<protein>
    <recommendedName>
        <fullName evidence="3">Lipoprotein</fullName>
    </recommendedName>
</protein>
<dbReference type="AlphaFoldDB" id="C7JD90"/>